<dbReference type="EMBL" id="CP011058">
    <property type="protein sequence ID" value="AJY74639.1"/>
    <property type="molecule type" value="Genomic_DNA"/>
</dbReference>
<organism evidence="1 2">
    <name type="scientific">Paenibacillus beijingensis</name>
    <dbReference type="NCBI Taxonomy" id="1126833"/>
    <lineage>
        <taxon>Bacteria</taxon>
        <taxon>Bacillati</taxon>
        <taxon>Bacillota</taxon>
        <taxon>Bacilli</taxon>
        <taxon>Bacillales</taxon>
        <taxon>Paenibacillaceae</taxon>
        <taxon>Paenibacillus</taxon>
    </lineage>
</organism>
<dbReference type="HOGENOM" id="CLU_094873_0_0_9"/>
<dbReference type="RefSeq" id="WP_045670072.1">
    <property type="nucleotide sequence ID" value="NZ_CP011058.1"/>
</dbReference>
<evidence type="ECO:0000313" key="2">
    <source>
        <dbReference type="Proteomes" id="UP000032633"/>
    </source>
</evidence>
<protein>
    <recommendedName>
        <fullName evidence="3">Uracil-DNA glycosylase-like domain-containing protein</fullName>
    </recommendedName>
</protein>
<dbReference type="OrthoDB" id="573462at2"/>
<dbReference type="Proteomes" id="UP000032633">
    <property type="component" value="Chromosome"/>
</dbReference>
<dbReference type="PATRIC" id="fig|1126833.4.peg.1920"/>
<gene>
    <name evidence="1" type="ORF">VN24_08700</name>
</gene>
<keyword evidence="2" id="KW-1185">Reference proteome</keyword>
<name>A0A0D5NGZ1_9BACL</name>
<dbReference type="AlphaFoldDB" id="A0A0D5NGZ1"/>
<accession>A0A0D5NGZ1</accession>
<proteinExistence type="predicted"/>
<reference evidence="1 2" key="1">
    <citation type="journal article" date="2015" name="J. Biotechnol.">
        <title>Complete genome sequence of Paenibacillus beijingensis 7188(T) (=DSM 24997(T)), a novel rhizobacterium from jujube garden soil.</title>
        <authorList>
            <person name="Kwak Y."/>
            <person name="Shin J.H."/>
        </authorList>
    </citation>
    <scope>NUCLEOTIDE SEQUENCE [LARGE SCALE GENOMIC DNA]</scope>
    <source>
        <strain evidence="1 2">DSM 24997</strain>
    </source>
</reference>
<evidence type="ECO:0000313" key="1">
    <source>
        <dbReference type="EMBL" id="AJY74639.1"/>
    </source>
</evidence>
<evidence type="ECO:0008006" key="3">
    <source>
        <dbReference type="Google" id="ProtNLM"/>
    </source>
</evidence>
<sequence>MHKWSLFEQFESAVRALPDKERYDRADLLVEPLLIHREGSLEMYYAPYNDCVQTGASVCIIGLTPGWAQMELGYRVFKQALREGRPVPEACMRAKTAARFAGPMRTNLLRMLQELELHQALGLPDCESLFEGGATGKLLHTTSALRYPVFAGGRNYSGSSPALLKTPCLCRFAEESVKAELLELERRPLIVPLGRTVEAVLRRLLQSDAAAVGPCLWGFPHPSGANGHRHRQFEQAKEEMMRTIRIWRQKYSPAKEKP</sequence>
<dbReference type="STRING" id="1126833.VN24_08700"/>
<reference evidence="2" key="2">
    <citation type="submission" date="2015-03" db="EMBL/GenBank/DDBJ databases">
        <title>Genome sequence of Paenibacillus beijingensis strain DSM 24997T.</title>
        <authorList>
            <person name="Kwak Y."/>
            <person name="Shin J.-H."/>
        </authorList>
    </citation>
    <scope>NUCLEOTIDE SEQUENCE [LARGE SCALE GENOMIC DNA]</scope>
    <source>
        <strain evidence="2">DSM 24997</strain>
    </source>
</reference>
<dbReference type="KEGG" id="pbj:VN24_08700"/>